<dbReference type="InterPro" id="IPR001375">
    <property type="entry name" value="Peptidase_S9_cat"/>
</dbReference>
<dbReference type="InterPro" id="IPR029058">
    <property type="entry name" value="AB_hydrolase_fold"/>
</dbReference>
<organism evidence="3 4">
    <name type="scientific">Alkalihalophilus marmarensis DSM 21297</name>
    <dbReference type="NCBI Taxonomy" id="1188261"/>
    <lineage>
        <taxon>Bacteria</taxon>
        <taxon>Bacillati</taxon>
        <taxon>Bacillota</taxon>
        <taxon>Bacilli</taxon>
        <taxon>Bacillales</taxon>
        <taxon>Bacillaceae</taxon>
        <taxon>Alkalihalophilus</taxon>
    </lineage>
</organism>
<dbReference type="EMBL" id="ATAE01000037">
    <property type="protein sequence ID" value="ERN52387.1"/>
    <property type="molecule type" value="Genomic_DNA"/>
</dbReference>
<evidence type="ECO:0000259" key="2">
    <source>
        <dbReference type="Pfam" id="PF00326"/>
    </source>
</evidence>
<dbReference type="AlphaFoldDB" id="U6SM03"/>
<accession>U6SM03</accession>
<dbReference type="InterPro" id="IPR002471">
    <property type="entry name" value="Pept_S9_AS"/>
</dbReference>
<protein>
    <submittedName>
        <fullName evidence="3">Peptidase</fullName>
    </submittedName>
</protein>
<dbReference type="Gene3D" id="3.40.50.1820">
    <property type="entry name" value="alpha/beta hydrolase"/>
    <property type="match status" value="1"/>
</dbReference>
<dbReference type="PANTHER" id="PTHR42776:SF27">
    <property type="entry name" value="DIPEPTIDYL PEPTIDASE FAMILY MEMBER 6"/>
    <property type="match status" value="1"/>
</dbReference>
<sequence>MMCKMIIDKQKVPSPHSSISLYLITYISDGLQVKGYLAEPRTLTREKLPGLVYLRGGIKNVGMVRVQRVIQWAAEGFVVIAPFYRGNKGGEGQEDFAGEDREDAHTACDILFSHPTVDPDSIHLIGFSRGGVMALLTALHNKRVASLISWNGVTDMFLTYEERVDLRRMMKRVIGGTPNKYPERYVDRTPLDQLQDLQSSVLIIHGMKDEHVSIEHAYRLEQALNQVNKKVDAWYYPDYTHHFPAKEQQRILTEAGKWLKAQRKHGLG</sequence>
<dbReference type="Proteomes" id="UP000017170">
    <property type="component" value="Unassembled WGS sequence"/>
</dbReference>
<dbReference type="PROSITE" id="PS00708">
    <property type="entry name" value="PRO_ENDOPEP_SER"/>
    <property type="match status" value="1"/>
</dbReference>
<dbReference type="GO" id="GO:0004252">
    <property type="term" value="F:serine-type endopeptidase activity"/>
    <property type="evidence" value="ECO:0007669"/>
    <property type="project" value="InterPro"/>
</dbReference>
<dbReference type="PANTHER" id="PTHR42776">
    <property type="entry name" value="SERINE PEPTIDASE S9 FAMILY MEMBER"/>
    <property type="match status" value="1"/>
</dbReference>
<evidence type="ECO:0000256" key="1">
    <source>
        <dbReference type="ARBA" id="ARBA00022801"/>
    </source>
</evidence>
<keyword evidence="1" id="KW-0378">Hydrolase</keyword>
<dbReference type="PATRIC" id="fig|1188261.3.peg.2808"/>
<feature type="domain" description="Peptidase S9 prolyl oligopeptidase catalytic" evidence="2">
    <location>
        <begin position="69"/>
        <end position="259"/>
    </location>
</feature>
<comment type="caution">
    <text evidence="3">The sequence shown here is derived from an EMBL/GenBank/DDBJ whole genome shotgun (WGS) entry which is preliminary data.</text>
</comment>
<evidence type="ECO:0000313" key="3">
    <source>
        <dbReference type="EMBL" id="ERN52387.1"/>
    </source>
</evidence>
<evidence type="ECO:0000313" key="4">
    <source>
        <dbReference type="Proteomes" id="UP000017170"/>
    </source>
</evidence>
<keyword evidence="4" id="KW-1185">Reference proteome</keyword>
<proteinExistence type="predicted"/>
<dbReference type="Pfam" id="PF00326">
    <property type="entry name" value="Peptidase_S9"/>
    <property type="match status" value="1"/>
</dbReference>
<dbReference type="GO" id="GO:0006508">
    <property type="term" value="P:proteolysis"/>
    <property type="evidence" value="ECO:0007669"/>
    <property type="project" value="InterPro"/>
</dbReference>
<gene>
    <name evidence="3" type="ORF">A33I_16535</name>
</gene>
<name>U6SM03_9BACI</name>
<dbReference type="SUPFAM" id="SSF53474">
    <property type="entry name" value="alpha/beta-Hydrolases"/>
    <property type="match status" value="1"/>
</dbReference>
<reference evidence="3 4" key="1">
    <citation type="journal article" date="2013" name="Genome Announc.">
        <title>Genome Sequence of the Extreme Obligate Alkaliphile Bacillus marmarensis Strain DSM 21297.</title>
        <authorList>
            <person name="Wernick D.G."/>
            <person name="Choi K.Y."/>
            <person name="Tat C.A."/>
            <person name="Lafontaine Rivera J.G."/>
            <person name="Liao J.C."/>
        </authorList>
    </citation>
    <scope>NUCLEOTIDE SEQUENCE [LARGE SCALE GENOMIC DNA]</scope>
    <source>
        <strain evidence="3 4">DSM 21297</strain>
    </source>
</reference>